<dbReference type="InParanoid" id="A0A6P8Z7X9"/>
<sequence length="496" mass="57262">MKLQRRLHGVKAFRFKVFVLVLFLVFYLLLVNIFVGPERSLVNSLLSKFNGHPRRPVRELGPQHHVRREIDPQLPFAPGSFLRGEQPHNESYCWFKYGTIDSFDWDNVTISVSPELKKRGPYRVIYNVIESMSKKSDSQPDVTYCTHITPSFQCNILEIVRRWDGPVSIAAYVPDYDATLSLLLFQRMCQCLPEMARVSVHFVFPEESPPVFPKSSQVSFSSLESIDAFIKFPADCSCPEAVLNGTLRTFREESGLTYPVNVARNVAREASHTSHVLVSDVELMPSLNMVQSFRLLLKSYIPAQASPARHVFVLPVFEIESRVRTIPSTKEELQHLYNEGQAVYFHRWVCLHCQRFPGLERWIQRRKGSPFPVSNTVGPAPLKALMVVRREFPHHRWEPIYIGTKNEPLYSEYLSWEGRQDKMTQMHAMCLLGYRFVILDGGFLVHTPGMKRPGRKHAESIAWRQPHEEVNAKLYERIVRATENRLGSRPATCRLH</sequence>
<dbReference type="Proteomes" id="UP000515158">
    <property type="component" value="Unplaced"/>
</dbReference>
<keyword evidence="1" id="KW-0472">Membrane</keyword>
<accession>A0A6P8Z7X9</accession>
<dbReference type="PANTHER" id="PTHR47412">
    <property type="entry name" value="FI01434P-RELATED"/>
    <property type="match status" value="1"/>
</dbReference>
<keyword evidence="1" id="KW-1133">Transmembrane helix</keyword>
<evidence type="ECO:0000256" key="1">
    <source>
        <dbReference type="SAM" id="Phobius"/>
    </source>
</evidence>
<reference evidence="3" key="1">
    <citation type="submission" date="2025-08" db="UniProtKB">
        <authorList>
            <consortium name="RefSeq"/>
        </authorList>
    </citation>
    <scope>IDENTIFICATION</scope>
    <source>
        <tissue evidence="3">Total insect</tissue>
    </source>
</reference>
<organism evidence="3">
    <name type="scientific">Thrips palmi</name>
    <name type="common">Melon thrips</name>
    <dbReference type="NCBI Taxonomy" id="161013"/>
    <lineage>
        <taxon>Eukaryota</taxon>
        <taxon>Metazoa</taxon>
        <taxon>Ecdysozoa</taxon>
        <taxon>Arthropoda</taxon>
        <taxon>Hexapoda</taxon>
        <taxon>Insecta</taxon>
        <taxon>Pterygota</taxon>
        <taxon>Neoptera</taxon>
        <taxon>Paraneoptera</taxon>
        <taxon>Thysanoptera</taxon>
        <taxon>Terebrantia</taxon>
        <taxon>Thripoidea</taxon>
        <taxon>Thripidae</taxon>
        <taxon>Thrips</taxon>
    </lineage>
</organism>
<protein>
    <submittedName>
        <fullName evidence="3">Beta-1,4-glucuronyltransferase 1-like</fullName>
    </submittedName>
</protein>
<name>A0A6P8Z7X9_THRPL</name>
<dbReference type="PANTHER" id="PTHR47412:SF1">
    <property type="entry name" value="FI01434P-RELATED"/>
    <property type="match status" value="1"/>
</dbReference>
<feature type="transmembrane region" description="Helical" evidence="1">
    <location>
        <begin position="12"/>
        <end position="35"/>
    </location>
</feature>
<dbReference type="RefSeq" id="XP_034246266.1">
    <property type="nucleotide sequence ID" value="XM_034390375.1"/>
</dbReference>
<dbReference type="GeneID" id="117648127"/>
<dbReference type="Pfam" id="PF13896">
    <property type="entry name" value="Glyco_transf_49"/>
    <property type="match status" value="1"/>
</dbReference>
<proteinExistence type="predicted"/>
<dbReference type="AlphaFoldDB" id="A0A6P8Z7X9"/>
<keyword evidence="2" id="KW-1185">Reference proteome</keyword>
<dbReference type="OrthoDB" id="9974378at2759"/>
<gene>
    <name evidence="3" type="primary">LOC117648127</name>
</gene>
<dbReference type="KEGG" id="tpal:117648127"/>
<evidence type="ECO:0000313" key="2">
    <source>
        <dbReference type="Proteomes" id="UP000515158"/>
    </source>
</evidence>
<keyword evidence="1" id="KW-0812">Transmembrane</keyword>
<evidence type="ECO:0000313" key="3">
    <source>
        <dbReference type="RefSeq" id="XP_034246266.1"/>
    </source>
</evidence>